<evidence type="ECO:0000313" key="2">
    <source>
        <dbReference type="EMBL" id="KAG8197829.1"/>
    </source>
</evidence>
<evidence type="ECO:0000259" key="1">
    <source>
        <dbReference type="PROSITE" id="PS50010"/>
    </source>
</evidence>
<dbReference type="Gene3D" id="1.20.900.10">
    <property type="entry name" value="Dbl homology (DH) domain"/>
    <property type="match status" value="1"/>
</dbReference>
<dbReference type="GO" id="GO:0005829">
    <property type="term" value="C:cytosol"/>
    <property type="evidence" value="ECO:0007669"/>
    <property type="project" value="TreeGrafter"/>
</dbReference>
<dbReference type="InterPro" id="IPR000219">
    <property type="entry name" value="DH_dom"/>
</dbReference>
<dbReference type="InterPro" id="IPR035899">
    <property type="entry name" value="DBL_dom_sf"/>
</dbReference>
<dbReference type="Pfam" id="PF00621">
    <property type="entry name" value="RhoGEF"/>
    <property type="match status" value="1"/>
</dbReference>
<gene>
    <name evidence="2" type="ORF">JTE90_020107</name>
</gene>
<dbReference type="InterPro" id="IPR053086">
    <property type="entry name" value="RhoGEF_domain"/>
</dbReference>
<dbReference type="EMBL" id="JAFNEN010000049">
    <property type="protein sequence ID" value="KAG8197829.1"/>
    <property type="molecule type" value="Genomic_DNA"/>
</dbReference>
<protein>
    <recommendedName>
        <fullName evidence="1">DH domain-containing protein</fullName>
    </recommendedName>
</protein>
<comment type="caution">
    <text evidence="2">The sequence shown here is derived from an EMBL/GenBank/DDBJ whole genome shotgun (WGS) entry which is preliminary data.</text>
</comment>
<name>A0AAV6VPN3_9ARAC</name>
<dbReference type="SUPFAM" id="SSF48065">
    <property type="entry name" value="DBL homology domain (DH-domain)"/>
    <property type="match status" value="1"/>
</dbReference>
<organism evidence="2 3">
    <name type="scientific">Oedothorax gibbosus</name>
    <dbReference type="NCBI Taxonomy" id="931172"/>
    <lineage>
        <taxon>Eukaryota</taxon>
        <taxon>Metazoa</taxon>
        <taxon>Ecdysozoa</taxon>
        <taxon>Arthropoda</taxon>
        <taxon>Chelicerata</taxon>
        <taxon>Arachnida</taxon>
        <taxon>Araneae</taxon>
        <taxon>Araneomorphae</taxon>
        <taxon>Entelegynae</taxon>
        <taxon>Araneoidea</taxon>
        <taxon>Linyphiidae</taxon>
        <taxon>Erigoninae</taxon>
        <taxon>Oedothorax</taxon>
    </lineage>
</organism>
<dbReference type="AlphaFoldDB" id="A0AAV6VPN3"/>
<dbReference type="PANTHER" id="PTHR45834">
    <property type="entry name" value="RHO GUANINE NUCLEOTIDE EXCHANGE FACTOR 9-RELATED"/>
    <property type="match status" value="1"/>
</dbReference>
<keyword evidence="3" id="KW-1185">Reference proteome</keyword>
<sequence length="267" mass="29970">MIWVFGDDRMQVWDLVSPLVCGLGVREPRLYMAESGAPVDATAPALLLDGEPLVLREHADDDASSTTDFRLSIVEEILATEKDYCQTLKTVSDLYEKPLRKLLSMEKEDYKSFFDWVEPICSLSKMVIIKLTVAIDEWETYETKVATIFSKLLWTKYEEYQNLYLDTTLPLLKEKESSDEDFVALCQLRQGAAKYSLAALLELPRHVRHTCELHEQGMAPGAGPTAQTIPRLGRVMPGGSTALDAHQIPLQGGRLTHNPPPPHARSL</sequence>
<feature type="domain" description="DH" evidence="1">
    <location>
        <begin position="69"/>
        <end position="160"/>
    </location>
</feature>
<accession>A0AAV6VPN3</accession>
<proteinExistence type="predicted"/>
<evidence type="ECO:0000313" key="3">
    <source>
        <dbReference type="Proteomes" id="UP000827092"/>
    </source>
</evidence>
<dbReference type="PANTHER" id="PTHR45834:SF3">
    <property type="entry name" value="RHO GUANINE NUCLEOTIDE EXCHANGE FACTOR 3, ISOFORM L"/>
    <property type="match status" value="1"/>
</dbReference>
<dbReference type="PROSITE" id="PS50010">
    <property type="entry name" value="DH_2"/>
    <property type="match status" value="1"/>
</dbReference>
<dbReference type="Proteomes" id="UP000827092">
    <property type="component" value="Unassembled WGS sequence"/>
</dbReference>
<reference evidence="2 3" key="1">
    <citation type="journal article" date="2022" name="Nat. Ecol. Evol.">
        <title>A masculinizing supergene underlies an exaggerated male reproductive morph in a spider.</title>
        <authorList>
            <person name="Hendrickx F."/>
            <person name="De Corte Z."/>
            <person name="Sonet G."/>
            <person name="Van Belleghem S.M."/>
            <person name="Kostlbacher S."/>
            <person name="Vangestel C."/>
        </authorList>
    </citation>
    <scope>NUCLEOTIDE SEQUENCE [LARGE SCALE GENOMIC DNA]</scope>
    <source>
        <strain evidence="2">W744_W776</strain>
    </source>
</reference>
<dbReference type="GO" id="GO:0005085">
    <property type="term" value="F:guanyl-nucleotide exchange factor activity"/>
    <property type="evidence" value="ECO:0007669"/>
    <property type="project" value="InterPro"/>
</dbReference>